<name>A0ABX8UL31_9BURK</name>
<dbReference type="PANTHER" id="PTHR16943:SF8">
    <property type="entry name" value="2-METHYLCITRATE DEHYDRATASE"/>
    <property type="match status" value="1"/>
</dbReference>
<accession>A0ABX8UL31</accession>
<comment type="similarity">
    <text evidence="1">Belongs to the PrpD family.</text>
</comment>
<dbReference type="InterPro" id="IPR042188">
    <property type="entry name" value="MmgE/PrpD_sf_2"/>
</dbReference>
<organism evidence="4 5">
    <name type="scientific">Paraburkholderia edwinii</name>
    <dbReference type="NCBI Taxonomy" id="2861782"/>
    <lineage>
        <taxon>Bacteria</taxon>
        <taxon>Pseudomonadati</taxon>
        <taxon>Pseudomonadota</taxon>
        <taxon>Betaproteobacteria</taxon>
        <taxon>Burkholderiales</taxon>
        <taxon>Burkholderiaceae</taxon>
        <taxon>Paraburkholderia</taxon>
    </lineage>
</organism>
<dbReference type="RefSeq" id="WP_219799046.1">
    <property type="nucleotide sequence ID" value="NZ_CP080095.1"/>
</dbReference>
<dbReference type="InterPro" id="IPR005656">
    <property type="entry name" value="MmgE_PrpD"/>
</dbReference>
<dbReference type="Proteomes" id="UP000826462">
    <property type="component" value="Chromosome 1"/>
</dbReference>
<dbReference type="Gene3D" id="1.10.4100.10">
    <property type="entry name" value="2-methylcitrate dehydratase PrpD"/>
    <property type="match status" value="1"/>
</dbReference>
<dbReference type="InterPro" id="IPR045337">
    <property type="entry name" value="MmgE_PrpD_C"/>
</dbReference>
<dbReference type="Pfam" id="PF19305">
    <property type="entry name" value="MmgE_PrpD_C"/>
    <property type="match status" value="1"/>
</dbReference>
<evidence type="ECO:0000313" key="4">
    <source>
        <dbReference type="EMBL" id="QYD69707.1"/>
    </source>
</evidence>
<evidence type="ECO:0000259" key="2">
    <source>
        <dbReference type="Pfam" id="PF03972"/>
    </source>
</evidence>
<dbReference type="PANTHER" id="PTHR16943">
    <property type="entry name" value="2-METHYLCITRATE DEHYDRATASE-RELATED"/>
    <property type="match status" value="1"/>
</dbReference>
<feature type="domain" description="MmgE/PrpD C-terminal" evidence="3">
    <location>
        <begin position="284"/>
        <end position="446"/>
    </location>
</feature>
<dbReference type="SUPFAM" id="SSF103378">
    <property type="entry name" value="2-methylcitrate dehydratase PrpD"/>
    <property type="match status" value="1"/>
</dbReference>
<dbReference type="InterPro" id="IPR042183">
    <property type="entry name" value="MmgE/PrpD_sf_1"/>
</dbReference>
<protein>
    <submittedName>
        <fullName evidence="4">MmgE/PrpD family protein</fullName>
    </submittedName>
</protein>
<evidence type="ECO:0000256" key="1">
    <source>
        <dbReference type="ARBA" id="ARBA00006174"/>
    </source>
</evidence>
<dbReference type="InterPro" id="IPR036148">
    <property type="entry name" value="MmgE/PrpD_sf"/>
</dbReference>
<sequence>MQQRTTSAKEPVTLTQQLAQFVERTCWDDIPTAVRHEAKRSLVNYFAVAFAGCADPSIEQAVNVYRRFRAGYDARLIGRAERTDVLNAAALNAMTANVHDFDDTHLPTIIHPTAPVAAPLFALGESATIGTATSAKMSGQALLLAFVLGVEIECRIGNAASPSHYQRGWHITSTCGVFGAAAAAAKVLNLDANRTVHAFGHASAQAGGLVETLGTMAKSVSVGNAARNGMLSALLAGEGLRGPAQPIEGERGFLRVCADKPDFNALTAGLGSDWALQANTYKPYPCGVVLNPVIEACLELARDKHWSLADIERVELLGHPLLRERTDRLGIRSGREAQVSAQHSVAVVLSTGRAGLAEFSDESAADPDVRAFAGRVAFVDDSRFPVEAARVTVLLRSGESVSRTVSAARGSLAVPLSDADLDTKLKELAAYGAPHVDAQRLLDTLWTLDTSADAALPMHIACAESA</sequence>
<evidence type="ECO:0000313" key="5">
    <source>
        <dbReference type="Proteomes" id="UP000826462"/>
    </source>
</evidence>
<reference evidence="4 5" key="1">
    <citation type="submission" date="2021-07" db="EMBL/GenBank/DDBJ databases">
        <title>Paraburkholderia edwinii protects Aspergillus sp. from phenazines by acting as a toxin sponge.</title>
        <authorList>
            <person name="Dahlstrom K.M."/>
            <person name="Newman D.K."/>
        </authorList>
    </citation>
    <scope>NUCLEOTIDE SEQUENCE [LARGE SCALE GENOMIC DNA]</scope>
    <source>
        <strain evidence="4 5">Pe01</strain>
    </source>
</reference>
<dbReference type="EMBL" id="CP080095">
    <property type="protein sequence ID" value="QYD69707.1"/>
    <property type="molecule type" value="Genomic_DNA"/>
</dbReference>
<dbReference type="InterPro" id="IPR045336">
    <property type="entry name" value="MmgE_PrpD_N"/>
</dbReference>
<dbReference type="Gene3D" id="3.30.1330.120">
    <property type="entry name" value="2-methylcitrate dehydratase PrpD"/>
    <property type="match status" value="1"/>
</dbReference>
<feature type="domain" description="MmgE/PrpD N-terminal" evidence="2">
    <location>
        <begin position="16"/>
        <end position="264"/>
    </location>
</feature>
<proteinExistence type="inferred from homology"/>
<evidence type="ECO:0000259" key="3">
    <source>
        <dbReference type="Pfam" id="PF19305"/>
    </source>
</evidence>
<gene>
    <name evidence="4" type="ORF">KZJ38_04930</name>
</gene>
<dbReference type="Pfam" id="PF03972">
    <property type="entry name" value="MmgE_PrpD_N"/>
    <property type="match status" value="1"/>
</dbReference>
<keyword evidence="5" id="KW-1185">Reference proteome</keyword>